<keyword evidence="2" id="KW-1185">Reference proteome</keyword>
<comment type="caution">
    <text evidence="1">The sequence shown here is derived from an EMBL/GenBank/DDBJ whole genome shotgun (WGS) entry which is preliminary data.</text>
</comment>
<feature type="non-terminal residue" evidence="1">
    <location>
        <position position="1"/>
    </location>
</feature>
<evidence type="ECO:0000313" key="1">
    <source>
        <dbReference type="EMBL" id="GFH19250.1"/>
    </source>
</evidence>
<gene>
    <name evidence="1" type="ORF">HaLaN_16168</name>
</gene>
<evidence type="ECO:0000313" key="2">
    <source>
        <dbReference type="Proteomes" id="UP000485058"/>
    </source>
</evidence>
<protein>
    <submittedName>
        <fullName evidence="1">Uncharacterized protein</fullName>
    </submittedName>
</protein>
<organism evidence="1 2">
    <name type="scientific">Haematococcus lacustris</name>
    <name type="common">Green alga</name>
    <name type="synonym">Haematococcus pluvialis</name>
    <dbReference type="NCBI Taxonomy" id="44745"/>
    <lineage>
        <taxon>Eukaryota</taxon>
        <taxon>Viridiplantae</taxon>
        <taxon>Chlorophyta</taxon>
        <taxon>core chlorophytes</taxon>
        <taxon>Chlorophyceae</taxon>
        <taxon>CS clade</taxon>
        <taxon>Chlamydomonadales</taxon>
        <taxon>Haematococcaceae</taxon>
        <taxon>Haematococcus</taxon>
    </lineage>
</organism>
<dbReference type="AlphaFoldDB" id="A0A699ZCZ2"/>
<sequence>RLFPHRLRINYGAEFKAVDLQAKVASIQLQQSLAGASLSATSSRRGLGRCLWVQAHRPSAWAQQPGAGGQTLDPLLPELQQEAAWHRVGYHLLLGADGAESCVRQAMEATRPKVRDFEVQRPLRETGQLKHFSGLPQVPSSGEVVPSMAAHQPGEYQYSFQAASAPHLTMWISQPGQVSGVITSSHPIS</sequence>
<proteinExistence type="predicted"/>
<dbReference type="EMBL" id="BLLF01001430">
    <property type="protein sequence ID" value="GFH19250.1"/>
    <property type="molecule type" value="Genomic_DNA"/>
</dbReference>
<reference evidence="1 2" key="1">
    <citation type="submission" date="2020-02" db="EMBL/GenBank/DDBJ databases">
        <title>Draft genome sequence of Haematococcus lacustris strain NIES-144.</title>
        <authorList>
            <person name="Morimoto D."/>
            <person name="Nakagawa S."/>
            <person name="Yoshida T."/>
            <person name="Sawayama S."/>
        </authorList>
    </citation>
    <scope>NUCLEOTIDE SEQUENCE [LARGE SCALE GENOMIC DNA]</scope>
    <source>
        <strain evidence="1 2">NIES-144</strain>
    </source>
</reference>
<accession>A0A699ZCZ2</accession>
<dbReference type="Proteomes" id="UP000485058">
    <property type="component" value="Unassembled WGS sequence"/>
</dbReference>
<name>A0A699ZCZ2_HAELA</name>